<dbReference type="GO" id="GO:0005737">
    <property type="term" value="C:cytoplasm"/>
    <property type="evidence" value="ECO:0007669"/>
    <property type="project" value="InterPro"/>
</dbReference>
<dbReference type="GO" id="GO:0005524">
    <property type="term" value="F:ATP binding"/>
    <property type="evidence" value="ECO:0007669"/>
    <property type="project" value="UniProtKB-KW"/>
</dbReference>
<organism evidence="9 10">
    <name type="scientific">Marinitenerispora sediminis</name>
    <dbReference type="NCBI Taxonomy" id="1931232"/>
    <lineage>
        <taxon>Bacteria</taxon>
        <taxon>Bacillati</taxon>
        <taxon>Actinomycetota</taxon>
        <taxon>Actinomycetes</taxon>
        <taxon>Streptosporangiales</taxon>
        <taxon>Nocardiopsidaceae</taxon>
        <taxon>Marinitenerispora</taxon>
    </lineage>
</organism>
<dbReference type="PANTHER" id="PTHR18964">
    <property type="entry name" value="ROK (REPRESSOR, ORF, KINASE) FAMILY"/>
    <property type="match status" value="1"/>
</dbReference>
<evidence type="ECO:0000256" key="6">
    <source>
        <dbReference type="ARBA" id="ARBA00022777"/>
    </source>
</evidence>
<dbReference type="EC" id="2.7.1.2" evidence="2"/>
<dbReference type="InterPro" id="IPR000600">
    <property type="entry name" value="ROK"/>
</dbReference>
<dbReference type="CDD" id="cd24061">
    <property type="entry name" value="ASKHA_NBD_ROK_SgGLK-like"/>
    <property type="match status" value="1"/>
</dbReference>
<evidence type="ECO:0000313" key="10">
    <source>
        <dbReference type="Proteomes" id="UP000253318"/>
    </source>
</evidence>
<evidence type="ECO:0000256" key="5">
    <source>
        <dbReference type="ARBA" id="ARBA00022741"/>
    </source>
</evidence>
<evidence type="ECO:0000256" key="8">
    <source>
        <dbReference type="ARBA" id="ARBA00032386"/>
    </source>
</evidence>
<keyword evidence="4" id="KW-0808">Transferase</keyword>
<dbReference type="PROSITE" id="PS01125">
    <property type="entry name" value="ROK"/>
    <property type="match status" value="1"/>
</dbReference>
<dbReference type="RefSeq" id="WP_114400882.1">
    <property type="nucleotide sequence ID" value="NZ_QEIM01000336.1"/>
</dbReference>
<dbReference type="InterPro" id="IPR004654">
    <property type="entry name" value="ROK_glcA"/>
</dbReference>
<dbReference type="Gene3D" id="3.30.420.40">
    <property type="match status" value="2"/>
</dbReference>
<keyword evidence="7" id="KW-0067">ATP-binding</keyword>
<dbReference type="GO" id="GO:0006096">
    <property type="term" value="P:glycolytic process"/>
    <property type="evidence" value="ECO:0007669"/>
    <property type="project" value="InterPro"/>
</dbReference>
<dbReference type="GO" id="GO:0004340">
    <property type="term" value="F:glucokinase activity"/>
    <property type="evidence" value="ECO:0007669"/>
    <property type="project" value="UniProtKB-EC"/>
</dbReference>
<comment type="caution">
    <text evidence="9">The sequence shown here is derived from an EMBL/GenBank/DDBJ whole genome shotgun (WGS) entry which is preliminary data.</text>
</comment>
<dbReference type="InterPro" id="IPR043129">
    <property type="entry name" value="ATPase_NBD"/>
</dbReference>
<dbReference type="NCBIfam" id="TIGR00744">
    <property type="entry name" value="ROK_glcA_fam"/>
    <property type="match status" value="1"/>
</dbReference>
<protein>
    <recommendedName>
        <fullName evidence="3">Glucokinase</fullName>
        <ecNumber evidence="2">2.7.1.2</ecNumber>
    </recommendedName>
    <alternativeName>
        <fullName evidence="8">Glucose kinase</fullName>
    </alternativeName>
</protein>
<keyword evidence="6 9" id="KW-0418">Kinase</keyword>
<reference evidence="9 10" key="1">
    <citation type="submission" date="2018-04" db="EMBL/GenBank/DDBJ databases">
        <title>Novel actinobacteria from marine sediment.</title>
        <authorList>
            <person name="Ng Z.Y."/>
            <person name="Tan G.Y.A."/>
        </authorList>
    </citation>
    <scope>NUCLEOTIDE SEQUENCE [LARGE SCALE GENOMIC DNA]</scope>
    <source>
        <strain evidence="9 10">TPS81</strain>
    </source>
</reference>
<evidence type="ECO:0000256" key="4">
    <source>
        <dbReference type="ARBA" id="ARBA00022679"/>
    </source>
</evidence>
<evidence type="ECO:0000256" key="7">
    <source>
        <dbReference type="ARBA" id="ARBA00022840"/>
    </source>
</evidence>
<evidence type="ECO:0000256" key="1">
    <source>
        <dbReference type="ARBA" id="ARBA00006479"/>
    </source>
</evidence>
<evidence type="ECO:0000313" key="9">
    <source>
        <dbReference type="EMBL" id="RCV48656.1"/>
    </source>
</evidence>
<dbReference type="InterPro" id="IPR049874">
    <property type="entry name" value="ROK_cs"/>
</dbReference>
<keyword evidence="10" id="KW-1185">Reference proteome</keyword>
<dbReference type="PANTHER" id="PTHR18964:SF173">
    <property type="entry name" value="GLUCOKINASE"/>
    <property type="match status" value="1"/>
</dbReference>
<dbReference type="SUPFAM" id="SSF53067">
    <property type="entry name" value="Actin-like ATPase domain"/>
    <property type="match status" value="1"/>
</dbReference>
<accession>A0A368SY39</accession>
<comment type="similarity">
    <text evidence="1">Belongs to the ROK (NagC/XylR) family.</text>
</comment>
<dbReference type="Pfam" id="PF00480">
    <property type="entry name" value="ROK"/>
    <property type="match status" value="1"/>
</dbReference>
<evidence type="ECO:0000256" key="3">
    <source>
        <dbReference type="ARBA" id="ARBA00014701"/>
    </source>
</evidence>
<evidence type="ECO:0000256" key="2">
    <source>
        <dbReference type="ARBA" id="ARBA00012323"/>
    </source>
</evidence>
<keyword evidence="5" id="KW-0547">Nucleotide-binding</keyword>
<dbReference type="EMBL" id="QEIN01000378">
    <property type="protein sequence ID" value="RCV48656.1"/>
    <property type="molecule type" value="Genomic_DNA"/>
</dbReference>
<name>A0A368SY39_9ACTN</name>
<dbReference type="Proteomes" id="UP000253318">
    <property type="component" value="Unassembled WGS sequence"/>
</dbReference>
<dbReference type="OrthoDB" id="9810372at2"/>
<proteinExistence type="inferred from homology"/>
<gene>
    <name evidence="9" type="ORF">DEF24_26095</name>
</gene>
<dbReference type="AlphaFoldDB" id="A0A368SY39"/>
<sequence>MGCTIGVDVGGTKIAAGVVDADGRIVDRIRRPTPAASGPAITDAVCTAVEELVARSGGDVEAVGVGIAGFVDDGRSTVVFAPNLALRGEPLRDRIVRRTGLPAVVENDANAAAWGEARFGAGRGTRHLVCVTLGTGIGGGVVLDGRLYRGGSGVAAEIGHLRVVPDGRRCGCGNQGCWEQYASGRALVAEARDLARGAPAEAELLLKLAGGDPDRIEGPEITRAALEGDPAARECFRTVGRWVGQGLADLAAVLDPERFVVGGGVSDAGDILLEPVRRSFARHVTGRAVRSLADIRGAELGAAAGIVGAADLARV</sequence>